<evidence type="ECO:0000313" key="1">
    <source>
        <dbReference type="EMBL" id="CAG7785235.1"/>
    </source>
</evidence>
<comment type="caution">
    <text evidence="1">The sequence shown here is derived from an EMBL/GenBank/DDBJ whole genome shotgun (WGS) entry which is preliminary data.</text>
</comment>
<dbReference type="AlphaFoldDB" id="A0A8J2KF05"/>
<dbReference type="Proteomes" id="UP000708208">
    <property type="component" value="Unassembled WGS sequence"/>
</dbReference>
<dbReference type="EMBL" id="CAJVCH010291903">
    <property type="protein sequence ID" value="CAG7785235.1"/>
    <property type="molecule type" value="Genomic_DNA"/>
</dbReference>
<organism evidence="1 2">
    <name type="scientific">Allacma fusca</name>
    <dbReference type="NCBI Taxonomy" id="39272"/>
    <lineage>
        <taxon>Eukaryota</taxon>
        <taxon>Metazoa</taxon>
        <taxon>Ecdysozoa</taxon>
        <taxon>Arthropoda</taxon>
        <taxon>Hexapoda</taxon>
        <taxon>Collembola</taxon>
        <taxon>Symphypleona</taxon>
        <taxon>Sminthuridae</taxon>
        <taxon>Allacma</taxon>
    </lineage>
</organism>
<evidence type="ECO:0000313" key="2">
    <source>
        <dbReference type="Proteomes" id="UP000708208"/>
    </source>
</evidence>
<keyword evidence="2" id="KW-1185">Reference proteome</keyword>
<gene>
    <name evidence="1" type="ORF">AFUS01_LOCUS23871</name>
</gene>
<accession>A0A8J2KF05</accession>
<reference evidence="1" key="1">
    <citation type="submission" date="2021-06" db="EMBL/GenBank/DDBJ databases">
        <authorList>
            <person name="Hodson N. C."/>
            <person name="Mongue J. A."/>
            <person name="Jaron S. K."/>
        </authorList>
    </citation>
    <scope>NUCLEOTIDE SEQUENCE</scope>
</reference>
<name>A0A8J2KF05_9HEXA</name>
<proteinExistence type="predicted"/>
<protein>
    <submittedName>
        <fullName evidence="1">Uncharacterized protein</fullName>
    </submittedName>
</protein>
<sequence>MGFCELIHMEDNQIQGYRNRILNQPSIILWAIEDHPTKQDNVGANSKKCNQAIPAMKNKLGELKSVPAGDGNFEAHSNELRITY</sequence>